<protein>
    <submittedName>
        <fullName evidence="3">Uncharacterized protein</fullName>
    </submittedName>
</protein>
<evidence type="ECO:0000256" key="2">
    <source>
        <dbReference type="SAM" id="Phobius"/>
    </source>
</evidence>
<name>A0ABQ5JAE5_9ASTR</name>
<organism evidence="3 4">
    <name type="scientific">Tanacetum coccineum</name>
    <dbReference type="NCBI Taxonomy" id="301880"/>
    <lineage>
        <taxon>Eukaryota</taxon>
        <taxon>Viridiplantae</taxon>
        <taxon>Streptophyta</taxon>
        <taxon>Embryophyta</taxon>
        <taxon>Tracheophyta</taxon>
        <taxon>Spermatophyta</taxon>
        <taxon>Magnoliopsida</taxon>
        <taxon>eudicotyledons</taxon>
        <taxon>Gunneridae</taxon>
        <taxon>Pentapetalae</taxon>
        <taxon>asterids</taxon>
        <taxon>campanulids</taxon>
        <taxon>Asterales</taxon>
        <taxon>Asteraceae</taxon>
        <taxon>Asteroideae</taxon>
        <taxon>Anthemideae</taxon>
        <taxon>Anthemidinae</taxon>
        <taxon>Tanacetum</taxon>
    </lineage>
</organism>
<dbReference type="Proteomes" id="UP001151760">
    <property type="component" value="Unassembled WGS sequence"/>
</dbReference>
<reference evidence="3" key="1">
    <citation type="journal article" date="2022" name="Int. J. Mol. Sci.">
        <title>Draft Genome of Tanacetum Coccineum: Genomic Comparison of Closely Related Tanacetum-Family Plants.</title>
        <authorList>
            <person name="Yamashiro T."/>
            <person name="Shiraishi A."/>
            <person name="Nakayama K."/>
            <person name="Satake H."/>
        </authorList>
    </citation>
    <scope>NUCLEOTIDE SEQUENCE</scope>
</reference>
<accession>A0ABQ5JAE5</accession>
<evidence type="ECO:0000256" key="1">
    <source>
        <dbReference type="SAM" id="MobiDB-lite"/>
    </source>
</evidence>
<sequence length="95" mass="10111">MFIASSSSKSSSTKGDILEGGGVSSNVTLSDSLKFLLVCDCCHACIKYCGDKRLLVMIMVLLFNGSVVGFVILMLLQQINNNDEDTAGVVFNGLL</sequence>
<keyword evidence="4" id="KW-1185">Reference proteome</keyword>
<proteinExistence type="predicted"/>
<evidence type="ECO:0000313" key="3">
    <source>
        <dbReference type="EMBL" id="GJU08448.1"/>
    </source>
</evidence>
<evidence type="ECO:0000313" key="4">
    <source>
        <dbReference type="Proteomes" id="UP001151760"/>
    </source>
</evidence>
<keyword evidence="2" id="KW-0812">Transmembrane</keyword>
<feature type="compositionally biased region" description="Low complexity" evidence="1">
    <location>
        <begin position="1"/>
        <end position="12"/>
    </location>
</feature>
<gene>
    <name evidence="3" type="ORF">Tco_1124878</name>
</gene>
<keyword evidence="2" id="KW-0472">Membrane</keyword>
<reference evidence="3" key="2">
    <citation type="submission" date="2022-01" db="EMBL/GenBank/DDBJ databases">
        <authorList>
            <person name="Yamashiro T."/>
            <person name="Shiraishi A."/>
            <person name="Satake H."/>
            <person name="Nakayama K."/>
        </authorList>
    </citation>
    <scope>NUCLEOTIDE SEQUENCE</scope>
</reference>
<comment type="caution">
    <text evidence="3">The sequence shown here is derived from an EMBL/GenBank/DDBJ whole genome shotgun (WGS) entry which is preliminary data.</text>
</comment>
<feature type="transmembrane region" description="Helical" evidence="2">
    <location>
        <begin position="54"/>
        <end position="76"/>
    </location>
</feature>
<dbReference type="EMBL" id="BQNB010021632">
    <property type="protein sequence ID" value="GJU08448.1"/>
    <property type="molecule type" value="Genomic_DNA"/>
</dbReference>
<keyword evidence="2" id="KW-1133">Transmembrane helix</keyword>
<feature type="region of interest" description="Disordered" evidence="1">
    <location>
        <begin position="1"/>
        <end position="22"/>
    </location>
</feature>